<proteinExistence type="predicted"/>
<reference evidence="1 2" key="1">
    <citation type="journal article" date="2016" name="Nat. Commun.">
        <title>Thousands of microbial genomes shed light on interconnected biogeochemical processes in an aquifer system.</title>
        <authorList>
            <person name="Anantharaman K."/>
            <person name="Brown C.T."/>
            <person name="Hug L.A."/>
            <person name="Sharon I."/>
            <person name="Castelle C.J."/>
            <person name="Probst A.J."/>
            <person name="Thomas B.C."/>
            <person name="Singh A."/>
            <person name="Wilkins M.J."/>
            <person name="Karaoz U."/>
            <person name="Brodie E.L."/>
            <person name="Williams K.H."/>
            <person name="Hubbard S.S."/>
            <person name="Banfield J.F."/>
        </authorList>
    </citation>
    <scope>NUCLEOTIDE SEQUENCE [LARGE SCALE GENOMIC DNA]</scope>
</reference>
<protein>
    <submittedName>
        <fullName evidence="1">Uncharacterized protein</fullName>
    </submittedName>
</protein>
<comment type="caution">
    <text evidence="1">The sequence shown here is derived from an EMBL/GenBank/DDBJ whole genome shotgun (WGS) entry which is preliminary data.</text>
</comment>
<accession>A0A1G2TGN7</accession>
<name>A0A1G2TGN7_9BACT</name>
<evidence type="ECO:0000313" key="2">
    <source>
        <dbReference type="Proteomes" id="UP000177279"/>
    </source>
</evidence>
<dbReference type="Proteomes" id="UP000177279">
    <property type="component" value="Unassembled WGS sequence"/>
</dbReference>
<sequence length="94" mass="10768">MNQKVRLVDDSLASWAMAVKELNLSASSEYMRELIEEGGEHLMSLRDEYGTVHREADAILVKGIEARLAKAEELLRQRLLIEAEQAKMKERQAR</sequence>
<dbReference type="AlphaFoldDB" id="A0A1G2TGN7"/>
<gene>
    <name evidence="1" type="ORF">A3D49_01095</name>
</gene>
<organism evidence="1 2">
    <name type="scientific">Candidatus Zambryskibacteria bacterium RIFCSPHIGHO2_02_FULL_43_37</name>
    <dbReference type="NCBI Taxonomy" id="1802749"/>
    <lineage>
        <taxon>Bacteria</taxon>
        <taxon>Candidatus Zambryskiibacteriota</taxon>
    </lineage>
</organism>
<evidence type="ECO:0000313" key="1">
    <source>
        <dbReference type="EMBL" id="OHA96466.1"/>
    </source>
</evidence>
<dbReference type="EMBL" id="MHVS01000005">
    <property type="protein sequence ID" value="OHA96466.1"/>
    <property type="molecule type" value="Genomic_DNA"/>
</dbReference>